<dbReference type="EMBL" id="OZ037954">
    <property type="protein sequence ID" value="CAL1699653.1"/>
    <property type="molecule type" value="Genomic_DNA"/>
</dbReference>
<name>A0ABP1CY32_9APHY</name>
<gene>
    <name evidence="2" type="ORF">GFSPODELE1_LOCUS2780</name>
</gene>
<keyword evidence="3" id="KW-1185">Reference proteome</keyword>
<reference evidence="3" key="1">
    <citation type="submission" date="2024-04" db="EMBL/GenBank/DDBJ databases">
        <authorList>
            <person name="Shaw F."/>
            <person name="Minotto A."/>
        </authorList>
    </citation>
    <scope>NUCLEOTIDE SEQUENCE [LARGE SCALE GENOMIC DNA]</scope>
</reference>
<dbReference type="Proteomes" id="UP001497453">
    <property type="component" value="Chromosome 11"/>
</dbReference>
<protein>
    <submittedName>
        <fullName evidence="2">Uncharacterized protein</fullName>
    </submittedName>
</protein>
<evidence type="ECO:0000256" key="1">
    <source>
        <dbReference type="SAM" id="MobiDB-lite"/>
    </source>
</evidence>
<accession>A0ABP1CY32</accession>
<evidence type="ECO:0000313" key="3">
    <source>
        <dbReference type="Proteomes" id="UP001497453"/>
    </source>
</evidence>
<sequence>MPMSNSRRRCMSSNSIPFVANTSSVCGRSSFVGTFKLAFHALSLRLITKHVRSQRSRGIKHCKLWPHDWPCRTNAVDRNNSLHDSVPASNRPNEIHPTTVNHQGRSFIEPLPLTQLLIHHEPYGQTSPQKSTDIRGSPKSTPSWGKNGCLGCHESLLVRSLTPLHLEVRQTSEKSVAIVTAYTGKAKRQQFAA</sequence>
<evidence type="ECO:0000313" key="2">
    <source>
        <dbReference type="EMBL" id="CAL1699653.1"/>
    </source>
</evidence>
<proteinExistence type="predicted"/>
<feature type="region of interest" description="Disordered" evidence="1">
    <location>
        <begin position="123"/>
        <end position="142"/>
    </location>
</feature>
<organism evidence="2 3">
    <name type="scientific">Somion occarium</name>
    <dbReference type="NCBI Taxonomy" id="3059160"/>
    <lineage>
        <taxon>Eukaryota</taxon>
        <taxon>Fungi</taxon>
        <taxon>Dikarya</taxon>
        <taxon>Basidiomycota</taxon>
        <taxon>Agaricomycotina</taxon>
        <taxon>Agaricomycetes</taxon>
        <taxon>Polyporales</taxon>
        <taxon>Cerrenaceae</taxon>
        <taxon>Somion</taxon>
    </lineage>
</organism>